<comment type="caution">
    <text evidence="16">The sequence shown here is derived from an EMBL/GenBank/DDBJ whole genome shotgun (WGS) entry which is preliminary data.</text>
</comment>
<dbReference type="PROSITE" id="PS00086">
    <property type="entry name" value="CYTOCHROME_P450"/>
    <property type="match status" value="1"/>
</dbReference>
<reference evidence="16 17" key="1">
    <citation type="submission" date="2019-07" db="EMBL/GenBank/DDBJ databases">
        <title>Genomics analysis of Aphanomyces spp. identifies a new class of oomycete effector associated with host adaptation.</title>
        <authorList>
            <person name="Gaulin E."/>
        </authorList>
    </citation>
    <scope>NUCLEOTIDE SEQUENCE [LARGE SCALE GENOMIC DNA]</scope>
    <source>
        <strain evidence="16 17">ATCC 201684</strain>
    </source>
</reference>
<dbReference type="InterPro" id="IPR036396">
    <property type="entry name" value="Cyt_P450_sf"/>
</dbReference>
<dbReference type="PRINTS" id="PR00465">
    <property type="entry name" value="EP450IV"/>
</dbReference>
<dbReference type="Proteomes" id="UP000481153">
    <property type="component" value="Unassembled WGS sequence"/>
</dbReference>
<evidence type="ECO:0000256" key="9">
    <source>
        <dbReference type="ARBA" id="ARBA00023004"/>
    </source>
</evidence>
<dbReference type="EMBL" id="VJMJ01000029">
    <property type="protein sequence ID" value="KAF0742260.1"/>
    <property type="molecule type" value="Genomic_DNA"/>
</dbReference>
<keyword evidence="17" id="KW-1185">Reference proteome</keyword>
<evidence type="ECO:0000313" key="17">
    <source>
        <dbReference type="Proteomes" id="UP000481153"/>
    </source>
</evidence>
<keyword evidence="6 12" id="KW-0479">Metal-binding</keyword>
<evidence type="ECO:0000256" key="6">
    <source>
        <dbReference type="ARBA" id="ARBA00022723"/>
    </source>
</evidence>
<evidence type="ECO:0000256" key="11">
    <source>
        <dbReference type="ARBA" id="ARBA00023136"/>
    </source>
</evidence>
<evidence type="ECO:0000256" key="3">
    <source>
        <dbReference type="ARBA" id="ARBA00004860"/>
    </source>
</evidence>
<dbReference type="Pfam" id="PF00067">
    <property type="entry name" value="p450"/>
    <property type="match status" value="1"/>
</dbReference>
<feature type="binding site" description="axial binding residue" evidence="13">
    <location>
        <position position="417"/>
    </location>
    <ligand>
        <name>heme</name>
        <dbReference type="ChEBI" id="CHEBI:30413"/>
    </ligand>
    <ligandPart>
        <name>Fe</name>
        <dbReference type="ChEBI" id="CHEBI:18248"/>
    </ligandPart>
</feature>
<evidence type="ECO:0000256" key="2">
    <source>
        <dbReference type="ARBA" id="ARBA00004586"/>
    </source>
</evidence>
<dbReference type="GO" id="GO:0016705">
    <property type="term" value="F:oxidoreductase activity, acting on paired donors, with incorporation or reduction of molecular oxygen"/>
    <property type="evidence" value="ECO:0007669"/>
    <property type="project" value="InterPro"/>
</dbReference>
<dbReference type="InterPro" id="IPR024204">
    <property type="entry name" value="Cyt_P450_CYP7A1-type"/>
</dbReference>
<evidence type="ECO:0008006" key="18">
    <source>
        <dbReference type="Google" id="ProtNLM"/>
    </source>
</evidence>
<accession>A0A6G0XPR9</accession>
<dbReference type="GO" id="GO:0006629">
    <property type="term" value="P:lipid metabolic process"/>
    <property type="evidence" value="ECO:0007669"/>
    <property type="project" value="UniProtKB-KW"/>
</dbReference>
<keyword evidence="10" id="KW-0443">Lipid metabolism</keyword>
<evidence type="ECO:0000256" key="8">
    <source>
        <dbReference type="ARBA" id="ARBA00023002"/>
    </source>
</evidence>
<keyword evidence="15" id="KW-0503">Monooxygenase</keyword>
<dbReference type="PANTHER" id="PTHR24304:SF4">
    <property type="entry name" value="CYTOCHROME P450"/>
    <property type="match status" value="1"/>
</dbReference>
<evidence type="ECO:0000256" key="14">
    <source>
        <dbReference type="PIRSR" id="PIRSR000047-2"/>
    </source>
</evidence>
<keyword evidence="5 12" id="KW-0349">Heme</keyword>
<evidence type="ECO:0000256" key="7">
    <source>
        <dbReference type="ARBA" id="ARBA00022824"/>
    </source>
</evidence>
<organism evidence="16 17">
    <name type="scientific">Aphanomyces euteiches</name>
    <dbReference type="NCBI Taxonomy" id="100861"/>
    <lineage>
        <taxon>Eukaryota</taxon>
        <taxon>Sar</taxon>
        <taxon>Stramenopiles</taxon>
        <taxon>Oomycota</taxon>
        <taxon>Saprolegniomycetes</taxon>
        <taxon>Saprolegniales</taxon>
        <taxon>Verrucalvaceae</taxon>
        <taxon>Aphanomyces</taxon>
    </lineage>
</organism>
<name>A0A6G0XPR9_9STRA</name>
<dbReference type="Gene3D" id="1.10.630.10">
    <property type="entry name" value="Cytochrome P450"/>
    <property type="match status" value="1"/>
</dbReference>
<evidence type="ECO:0000256" key="10">
    <source>
        <dbReference type="ARBA" id="ARBA00023098"/>
    </source>
</evidence>
<protein>
    <recommendedName>
        <fullName evidence="18">Cytochrome P450</fullName>
    </recommendedName>
</protein>
<evidence type="ECO:0000256" key="13">
    <source>
        <dbReference type="PIRSR" id="PIRSR000047-1"/>
    </source>
</evidence>
<dbReference type="InterPro" id="IPR017972">
    <property type="entry name" value="Cyt_P450_CS"/>
</dbReference>
<evidence type="ECO:0000256" key="1">
    <source>
        <dbReference type="ARBA" id="ARBA00001971"/>
    </source>
</evidence>
<dbReference type="SUPFAM" id="SSF48264">
    <property type="entry name" value="Cytochrome P450"/>
    <property type="match status" value="1"/>
</dbReference>
<comment type="similarity">
    <text evidence="4 12 15">Belongs to the cytochrome P450 family.</text>
</comment>
<dbReference type="GO" id="GO:0008395">
    <property type="term" value="F:steroid hydroxylase activity"/>
    <property type="evidence" value="ECO:0007669"/>
    <property type="project" value="TreeGrafter"/>
</dbReference>
<proteinExistence type="inferred from homology"/>
<keyword evidence="8 15" id="KW-0560">Oxidoreductase</keyword>
<dbReference type="PIRSF" id="PIRSF000047">
    <property type="entry name" value="Cytochrome_CYPVIIA1"/>
    <property type="match status" value="1"/>
</dbReference>
<comment type="pathway">
    <text evidence="3">Lipid metabolism; bile acid biosynthesis.</text>
</comment>
<evidence type="ECO:0000313" key="16">
    <source>
        <dbReference type="EMBL" id="KAF0742260.1"/>
    </source>
</evidence>
<evidence type="ECO:0000256" key="15">
    <source>
        <dbReference type="RuleBase" id="RU000461"/>
    </source>
</evidence>
<evidence type="ECO:0000256" key="4">
    <source>
        <dbReference type="ARBA" id="ARBA00010617"/>
    </source>
</evidence>
<dbReference type="InterPro" id="IPR001128">
    <property type="entry name" value="Cyt_P450"/>
</dbReference>
<sequence>MNVDVTLLLAATATAWLAIVIQAYVLRRKTSSTIQTVPSWIPYLGSALDFSKDPVGFIRSCSAKYGSVFNVYLGGKTMTFFVSQKHYAMMLKHKSISHKPVFSRVAATVLSESAAFCSQMYAPKLSKPVEAYHTLRVPHLLSLTAVKSLMEHTFCHQRRVLKSFEPTGRLSLLRFAQRCIFDSGTRALFGNKLVDNSPSLWDYYTGFDKSVKLMVAGVPNIFLRPTIRARDNLIHAIDKNLSDDASTFIKKRNELIQDIPGIEPLDAARESMSMLWAASTNSITTAYWTLFYLLREKAAWIAVRDEVYTHLPRDTQEAWTSEQLGRCVLLASAVDEALRLCASSLLLRVATDDIDFMEMDPPVHLPNGSNVVIYPALTHFDDEIFPSPNTFKFDRFVNATSTQLEALKLFGMGVTMCPGRNFAKSQVKMFVALVMHEMKRFELVPGYGEPRFDPNRLGMGVLTPADASVEVEFELRL</sequence>
<gene>
    <name evidence="16" type="ORF">Ae201684_002664</name>
</gene>
<dbReference type="GO" id="GO:0042632">
    <property type="term" value="P:cholesterol homeostasis"/>
    <property type="evidence" value="ECO:0007669"/>
    <property type="project" value="TreeGrafter"/>
</dbReference>
<dbReference type="VEuPathDB" id="FungiDB:AeMF1_015079"/>
<keyword evidence="7 12" id="KW-0256">Endoplasmic reticulum</keyword>
<keyword evidence="9 12" id="KW-0408">Iron</keyword>
<keyword evidence="11 12" id="KW-0472">Membrane</keyword>
<dbReference type="GO" id="GO:0005506">
    <property type="term" value="F:iron ion binding"/>
    <property type="evidence" value="ECO:0007669"/>
    <property type="project" value="InterPro"/>
</dbReference>
<evidence type="ECO:0000256" key="5">
    <source>
        <dbReference type="ARBA" id="ARBA00022617"/>
    </source>
</evidence>
<dbReference type="InterPro" id="IPR050529">
    <property type="entry name" value="CYP450_sterol_14alpha_dmase"/>
</dbReference>
<feature type="binding site" evidence="14">
    <location>
        <position position="281"/>
    </location>
    <ligand>
        <name>substrate</name>
    </ligand>
</feature>
<evidence type="ECO:0000256" key="12">
    <source>
        <dbReference type="PIRNR" id="PIRNR000047"/>
    </source>
</evidence>
<dbReference type="GO" id="GO:0005789">
    <property type="term" value="C:endoplasmic reticulum membrane"/>
    <property type="evidence" value="ECO:0007669"/>
    <property type="project" value="UniProtKB-SubCell"/>
</dbReference>
<dbReference type="PANTHER" id="PTHR24304">
    <property type="entry name" value="CYTOCHROME P450 FAMILY 7"/>
    <property type="match status" value="1"/>
</dbReference>
<dbReference type="InterPro" id="IPR002403">
    <property type="entry name" value="Cyt_P450_E_grp-IV"/>
</dbReference>
<dbReference type="AlphaFoldDB" id="A0A6G0XPR9"/>
<comment type="cofactor">
    <cofactor evidence="1 12 13">
        <name>heme</name>
        <dbReference type="ChEBI" id="CHEBI:30413"/>
    </cofactor>
</comment>
<comment type="subcellular location">
    <subcellularLocation>
        <location evidence="2 12">Endoplasmic reticulum membrane</location>
    </subcellularLocation>
</comment>
<dbReference type="GO" id="GO:0020037">
    <property type="term" value="F:heme binding"/>
    <property type="evidence" value="ECO:0007669"/>
    <property type="project" value="InterPro"/>
</dbReference>